<proteinExistence type="inferred from homology"/>
<dbReference type="InterPro" id="IPR036390">
    <property type="entry name" value="WH_DNA-bd_sf"/>
</dbReference>
<gene>
    <name evidence="5" type="ORF">LEM8419_02110</name>
</gene>
<reference evidence="5" key="1">
    <citation type="submission" date="2021-12" db="EMBL/GenBank/DDBJ databases">
        <authorList>
            <person name="Rodrigo-Torres L."/>
            <person name="Arahal R. D."/>
            <person name="Lucena T."/>
        </authorList>
    </citation>
    <scope>NUCLEOTIDE SEQUENCE</scope>
    <source>
        <strain evidence="5">CECT 8419</strain>
    </source>
</reference>
<evidence type="ECO:0000256" key="1">
    <source>
        <dbReference type="ARBA" id="ARBA00011046"/>
    </source>
</evidence>
<evidence type="ECO:0000256" key="2">
    <source>
        <dbReference type="ARBA" id="ARBA00023015"/>
    </source>
</evidence>
<evidence type="ECO:0008006" key="7">
    <source>
        <dbReference type="Google" id="ProtNLM"/>
    </source>
</evidence>
<keyword evidence="4" id="KW-0804">Transcription</keyword>
<keyword evidence="2" id="KW-0805">Transcription regulation</keyword>
<dbReference type="Proteomes" id="UP000837803">
    <property type="component" value="Unassembled WGS sequence"/>
</dbReference>
<protein>
    <recommendedName>
        <fullName evidence="7">BlaI/MecI/CopY family transcriptional regulator</fullName>
    </recommendedName>
</protein>
<evidence type="ECO:0000313" key="6">
    <source>
        <dbReference type="Proteomes" id="UP000837803"/>
    </source>
</evidence>
<dbReference type="Gene3D" id="1.10.10.10">
    <property type="entry name" value="Winged helix-like DNA-binding domain superfamily/Winged helix DNA-binding domain"/>
    <property type="match status" value="1"/>
</dbReference>
<dbReference type="SUPFAM" id="SSF46785">
    <property type="entry name" value="Winged helix' DNA-binding domain"/>
    <property type="match status" value="1"/>
</dbReference>
<accession>A0ABN8F9K7</accession>
<dbReference type="InterPro" id="IPR036388">
    <property type="entry name" value="WH-like_DNA-bd_sf"/>
</dbReference>
<sequence>MSHSKPPSEGELLVLQALWECPVTTVQQVHTWLEEQGKKVAYTTVLTQLQRMHRKGLVDRQRNGKQHLYTAVPERVAVEAQLIAHLRDTAFGGSEIRLALRALGSHRQFDTGELDALQDWLAQQKTDTND</sequence>
<evidence type="ECO:0000256" key="4">
    <source>
        <dbReference type="ARBA" id="ARBA00023163"/>
    </source>
</evidence>
<dbReference type="Pfam" id="PF03965">
    <property type="entry name" value="Penicillinase_R"/>
    <property type="match status" value="1"/>
</dbReference>
<dbReference type="InterPro" id="IPR005650">
    <property type="entry name" value="BlaI_family"/>
</dbReference>
<comment type="similarity">
    <text evidence="1">Belongs to the BlaI transcriptional regulatory family.</text>
</comment>
<comment type="caution">
    <text evidence="5">The sequence shown here is derived from an EMBL/GenBank/DDBJ whole genome shotgun (WGS) entry which is preliminary data.</text>
</comment>
<dbReference type="RefSeq" id="WP_238751060.1">
    <property type="nucleotide sequence ID" value="NZ_CAKLPZ010000002.1"/>
</dbReference>
<name>A0ABN8F9K7_9BACT</name>
<keyword evidence="3" id="KW-0238">DNA-binding</keyword>
<keyword evidence="6" id="KW-1185">Reference proteome</keyword>
<evidence type="ECO:0000256" key="3">
    <source>
        <dbReference type="ARBA" id="ARBA00023125"/>
    </source>
</evidence>
<dbReference type="EMBL" id="CAKLPZ010000002">
    <property type="protein sequence ID" value="CAH1001211.1"/>
    <property type="molecule type" value="Genomic_DNA"/>
</dbReference>
<evidence type="ECO:0000313" key="5">
    <source>
        <dbReference type="EMBL" id="CAH1001211.1"/>
    </source>
</evidence>
<organism evidence="5 6">
    <name type="scientific">Neolewinella maritima</name>
    <dbReference type="NCBI Taxonomy" id="1383882"/>
    <lineage>
        <taxon>Bacteria</taxon>
        <taxon>Pseudomonadati</taxon>
        <taxon>Bacteroidota</taxon>
        <taxon>Saprospiria</taxon>
        <taxon>Saprospirales</taxon>
        <taxon>Lewinellaceae</taxon>
        <taxon>Neolewinella</taxon>
    </lineage>
</organism>